<reference evidence="18" key="2">
    <citation type="submission" date="2025-09" db="UniProtKB">
        <authorList>
            <consortium name="Ensembl"/>
        </authorList>
    </citation>
    <scope>IDENTIFICATION</scope>
</reference>
<dbReference type="Pfam" id="PF01753">
    <property type="entry name" value="zf-MYND"/>
    <property type="match status" value="1"/>
</dbReference>
<dbReference type="InterPro" id="IPR011990">
    <property type="entry name" value="TPR-like_helical_dom_sf"/>
</dbReference>
<dbReference type="InterPro" id="IPR046341">
    <property type="entry name" value="SET_dom_sf"/>
</dbReference>
<dbReference type="Pfam" id="PF00856">
    <property type="entry name" value="SET"/>
    <property type="match status" value="1"/>
</dbReference>
<evidence type="ECO:0000313" key="18">
    <source>
        <dbReference type="Ensembl" id="ENSSPUP00000009415.1"/>
    </source>
</evidence>
<dbReference type="InterPro" id="IPR001214">
    <property type="entry name" value="SET_dom"/>
</dbReference>
<comment type="function">
    <text evidence="12">Protein-lysine N-methyltransferase. Monomethylates PRMT5, modulating its transcriptional activity. May also act as a histone methyltransferase. Plays a critical role in cardiac development. Acts as a key epigenetic regulator of gene expression during cardiac development via its dual activities as a methyltransferase and negative regulator of HDAC1.</text>
</comment>
<reference evidence="18" key="1">
    <citation type="submission" date="2025-08" db="UniProtKB">
        <authorList>
            <consortium name="Ensembl"/>
        </authorList>
    </citation>
    <scope>IDENTIFICATION</scope>
</reference>
<evidence type="ECO:0000256" key="4">
    <source>
        <dbReference type="ARBA" id="ARBA00022603"/>
    </source>
</evidence>
<keyword evidence="9" id="KW-0862">Zinc</keyword>
<evidence type="ECO:0000256" key="12">
    <source>
        <dbReference type="ARBA" id="ARBA00093423"/>
    </source>
</evidence>
<evidence type="ECO:0000256" key="11">
    <source>
        <dbReference type="ARBA" id="ARBA00048985"/>
    </source>
</evidence>
<dbReference type="Gene3D" id="1.25.40.10">
    <property type="entry name" value="Tetratricopeptide repeat domain"/>
    <property type="match status" value="2"/>
</dbReference>
<comment type="catalytic activity">
    <reaction evidence="11">
        <text>L-lysyl-[protein] + S-adenosyl-L-methionine = N(6)-methyl-L-lysyl-[protein] + S-adenosyl-L-homocysteine + H(+)</text>
        <dbReference type="Rhea" id="RHEA:51736"/>
        <dbReference type="Rhea" id="RHEA-COMP:9752"/>
        <dbReference type="Rhea" id="RHEA-COMP:13053"/>
        <dbReference type="ChEBI" id="CHEBI:15378"/>
        <dbReference type="ChEBI" id="CHEBI:29969"/>
        <dbReference type="ChEBI" id="CHEBI:57856"/>
        <dbReference type="ChEBI" id="CHEBI:59789"/>
        <dbReference type="ChEBI" id="CHEBI:61929"/>
    </reaction>
</comment>
<keyword evidence="4" id="KW-0489">Methyltransferase</keyword>
<proteinExistence type="predicted"/>
<evidence type="ECO:0000256" key="10">
    <source>
        <dbReference type="ARBA" id="ARBA00023242"/>
    </source>
</evidence>
<dbReference type="InterPro" id="IPR044421">
    <property type="entry name" value="SMYD4_SET"/>
</dbReference>
<accession>A0A8D0GNZ5</accession>
<dbReference type="Gene3D" id="2.170.270.10">
    <property type="entry name" value="SET domain"/>
    <property type="match status" value="2"/>
</dbReference>
<dbReference type="InterPro" id="IPR052097">
    <property type="entry name" value="SET-MYND_domain_protein"/>
</dbReference>
<organism evidence="18 19">
    <name type="scientific">Sphenodon punctatus</name>
    <name type="common">Tuatara</name>
    <name type="synonym">Hatteria punctata</name>
    <dbReference type="NCBI Taxonomy" id="8508"/>
    <lineage>
        <taxon>Eukaryota</taxon>
        <taxon>Metazoa</taxon>
        <taxon>Chordata</taxon>
        <taxon>Craniata</taxon>
        <taxon>Vertebrata</taxon>
        <taxon>Euteleostomi</taxon>
        <taxon>Lepidosauria</taxon>
        <taxon>Sphenodontia</taxon>
        <taxon>Sphenodontidae</taxon>
        <taxon>Sphenodon</taxon>
    </lineage>
</organism>
<evidence type="ECO:0000256" key="5">
    <source>
        <dbReference type="ARBA" id="ARBA00022679"/>
    </source>
</evidence>
<evidence type="ECO:0000256" key="3">
    <source>
        <dbReference type="ARBA" id="ARBA00022490"/>
    </source>
</evidence>
<dbReference type="GO" id="GO:0008270">
    <property type="term" value="F:zinc ion binding"/>
    <property type="evidence" value="ECO:0007669"/>
    <property type="project" value="UniProtKB-KW"/>
</dbReference>
<evidence type="ECO:0000259" key="17">
    <source>
        <dbReference type="PROSITE" id="PS50865"/>
    </source>
</evidence>
<dbReference type="Gene3D" id="6.10.140.2220">
    <property type="match status" value="1"/>
</dbReference>
<evidence type="ECO:0000259" key="16">
    <source>
        <dbReference type="PROSITE" id="PS50280"/>
    </source>
</evidence>
<dbReference type="Proteomes" id="UP000694392">
    <property type="component" value="Unplaced"/>
</dbReference>
<dbReference type="GeneTree" id="ENSGT00730000111079"/>
<evidence type="ECO:0000313" key="19">
    <source>
        <dbReference type="Proteomes" id="UP000694392"/>
    </source>
</evidence>
<evidence type="ECO:0000256" key="9">
    <source>
        <dbReference type="ARBA" id="ARBA00022833"/>
    </source>
</evidence>
<evidence type="ECO:0000256" key="7">
    <source>
        <dbReference type="ARBA" id="ARBA00022723"/>
    </source>
</evidence>
<evidence type="ECO:0000256" key="14">
    <source>
        <dbReference type="ARBA" id="ARBA00093680"/>
    </source>
</evidence>
<dbReference type="SUPFAM" id="SSF82199">
    <property type="entry name" value="SET domain"/>
    <property type="match status" value="1"/>
</dbReference>
<dbReference type="PANTHER" id="PTHR46165">
    <property type="entry name" value="SET AND MYND DOMAIN-CONTAINING PROTEIN 4"/>
    <property type="match status" value="1"/>
</dbReference>
<dbReference type="GO" id="GO:0005634">
    <property type="term" value="C:nucleus"/>
    <property type="evidence" value="ECO:0007669"/>
    <property type="project" value="UniProtKB-SubCell"/>
</dbReference>
<dbReference type="InterPro" id="IPR002893">
    <property type="entry name" value="Znf_MYND"/>
</dbReference>
<evidence type="ECO:0000256" key="13">
    <source>
        <dbReference type="ARBA" id="ARBA00093635"/>
    </source>
</evidence>
<dbReference type="CDD" id="cd10536">
    <property type="entry name" value="SET_SMYD4"/>
    <property type="match status" value="1"/>
</dbReference>
<keyword evidence="5" id="KW-0808">Transferase</keyword>
<dbReference type="PANTHER" id="PTHR46165:SF2">
    <property type="entry name" value="SET AND MYND DOMAIN-CONTAINING PROTEIN 4"/>
    <property type="match status" value="1"/>
</dbReference>
<evidence type="ECO:0000256" key="15">
    <source>
        <dbReference type="PROSITE-ProRule" id="PRU00134"/>
    </source>
</evidence>
<dbReference type="SUPFAM" id="SSF144232">
    <property type="entry name" value="HIT/MYND zinc finger-like"/>
    <property type="match status" value="1"/>
</dbReference>
<dbReference type="GO" id="GO:0007507">
    <property type="term" value="P:heart development"/>
    <property type="evidence" value="ECO:0007669"/>
    <property type="project" value="Ensembl"/>
</dbReference>
<evidence type="ECO:0000256" key="1">
    <source>
        <dbReference type="ARBA" id="ARBA00004123"/>
    </source>
</evidence>
<protein>
    <recommendedName>
        <fullName evidence="13">Protein-lysine N-methyltransferase SMYD4</fullName>
    </recommendedName>
    <alternativeName>
        <fullName evidence="14">SET and MYND domain-containing protein 4</fullName>
    </alternativeName>
</protein>
<gene>
    <name evidence="18" type="primary">SMYD4</name>
</gene>
<feature type="domain" description="MYND-type" evidence="17">
    <location>
        <begin position="294"/>
        <end position="333"/>
    </location>
</feature>
<dbReference type="AlphaFoldDB" id="A0A8D0GNZ5"/>
<evidence type="ECO:0000256" key="6">
    <source>
        <dbReference type="ARBA" id="ARBA00022691"/>
    </source>
</evidence>
<keyword evidence="7" id="KW-0479">Metal-binding</keyword>
<name>A0A8D0GNZ5_SPHPU</name>
<keyword evidence="10" id="KW-0539">Nucleus</keyword>
<dbReference type="SUPFAM" id="SSF48452">
    <property type="entry name" value="TPR-like"/>
    <property type="match status" value="1"/>
</dbReference>
<comment type="subcellular location">
    <subcellularLocation>
        <location evidence="2">Cytoplasm</location>
    </subcellularLocation>
    <subcellularLocation>
        <location evidence="1">Nucleus</location>
    </subcellularLocation>
</comment>
<keyword evidence="8 15" id="KW-0863">Zinc-finger</keyword>
<dbReference type="GO" id="GO:0005737">
    <property type="term" value="C:cytoplasm"/>
    <property type="evidence" value="ECO:0007669"/>
    <property type="project" value="UniProtKB-SubCell"/>
</dbReference>
<keyword evidence="3" id="KW-0963">Cytoplasm</keyword>
<keyword evidence="6" id="KW-0949">S-adenosyl-L-methionine</keyword>
<sequence>MDLPVEKWKAHVSQKWTQLKPSFKEKLSLTLSLRDIFLLFFFLRPEDEDYLHRLSKNCFGKDPSAALFYKEEGNKRFQEKEFAGAAILYSKAVSHAALGSPDMSVCYANRSAALFHLGQFEVCLEDISRAQAQGYPERLQPKILLRKIECLLLLGRSQEAGGAISELESKVITDKSLADLPQQALLRKISQLKVKAYEEVTGQPPGPAVANEAQEDVERWEENSSIPNASSAVSLSFDLQRGRHLVASKDIQPGETLVREEAFVSVLCPGENLSRQAGVETTCGTEVTNGDLSCHHCLKPLLASVPCHRCSSAKYCSQECAQQAWECYHRTECSLGGLLLTLGVFGHVALRAVVVAGFAEVRSLVNSSREDNQEHDVAEIRGRHLATAAGTEEKPETAKPLIPSCDVDGKYRGSYHAVFNLLPHTERHSPEHKFLCSLSVAALCKRLAETGLEAASWGEALCKPEAAVAEAAELSPALKVLGEAMLRHVLQLQCNAQAVTAIRESGSGKSIVAHSEQVRLATALFPVTSLLNHSCEPNTSVTFHGTTATVRASLPIHKGQEILHCYGPHQCRMAVAERRQRLRAQYFFECRCQACLDDLGPNVKSAVSSKGMFHCPDCQAPMQGGDMLRCTRGACKALVSRDDFLRRLQTLQSQVRTALGLLKTDKPERAAELLLKCRLDAKSFLSPEHVVVGEIEDDLAQAYATLGKWQEAAGHLRSSLRVVEARHGPSSMELGHELFKLAQILFNGLAVSEALRTIQRAEKVLSVHCGPWSAQVRELQEMKACLLDLPPSWMCPQGRTGKGSHRGAGGAMVTEEMDATEGTTRESVMHFKVVTLPCRDEC</sequence>
<dbReference type="PROSITE" id="PS50280">
    <property type="entry name" value="SET"/>
    <property type="match status" value="1"/>
</dbReference>
<dbReference type="GO" id="GO:0042826">
    <property type="term" value="F:histone deacetylase binding"/>
    <property type="evidence" value="ECO:0007669"/>
    <property type="project" value="TreeGrafter"/>
</dbReference>
<evidence type="ECO:0000256" key="2">
    <source>
        <dbReference type="ARBA" id="ARBA00004496"/>
    </source>
</evidence>
<feature type="domain" description="SET" evidence="16">
    <location>
        <begin position="218"/>
        <end position="567"/>
    </location>
</feature>
<evidence type="ECO:0000256" key="8">
    <source>
        <dbReference type="ARBA" id="ARBA00022771"/>
    </source>
</evidence>
<dbReference type="PROSITE" id="PS50865">
    <property type="entry name" value="ZF_MYND_2"/>
    <property type="match status" value="1"/>
</dbReference>
<dbReference type="GO" id="GO:0032259">
    <property type="term" value="P:methylation"/>
    <property type="evidence" value="ECO:0007669"/>
    <property type="project" value="UniProtKB-KW"/>
</dbReference>
<keyword evidence="19" id="KW-1185">Reference proteome</keyword>
<dbReference type="PROSITE" id="PS01360">
    <property type="entry name" value="ZF_MYND_1"/>
    <property type="match status" value="1"/>
</dbReference>
<dbReference type="Ensembl" id="ENSSPUT00000010045.1">
    <property type="protein sequence ID" value="ENSSPUP00000009415.1"/>
    <property type="gene ID" value="ENSSPUG00000007262.1"/>
</dbReference>
<dbReference type="GO" id="GO:0016279">
    <property type="term" value="F:protein-lysine N-methyltransferase activity"/>
    <property type="evidence" value="ECO:0007669"/>
    <property type="project" value="Ensembl"/>
</dbReference>